<dbReference type="SUPFAM" id="SSF53335">
    <property type="entry name" value="S-adenosyl-L-methionine-dependent methyltransferases"/>
    <property type="match status" value="1"/>
</dbReference>
<feature type="domain" description="S-adenosylmethionine-dependent methyltransferase Rv2258c-like winged HTH" evidence="3">
    <location>
        <begin position="26"/>
        <end position="89"/>
    </location>
</feature>
<keyword evidence="4" id="KW-0808">Transferase</keyword>
<dbReference type="Proteomes" id="UP001165584">
    <property type="component" value="Unassembled WGS sequence"/>
</dbReference>
<dbReference type="InterPro" id="IPR048711">
    <property type="entry name" value="WHD_Rv2258c"/>
</dbReference>
<gene>
    <name evidence="4" type="ORF">N1027_18425</name>
</gene>
<evidence type="ECO:0000259" key="2">
    <source>
        <dbReference type="Pfam" id="PF13847"/>
    </source>
</evidence>
<name>A0ABT2GVE6_9MICO</name>
<sequence length="463" mass="49693">MSDDEVRQTQFAERMLGGLTASAEILTIDLGRRLGLYQALAGGTPTNAEHLGIRAGIAERYAREWLEQQAAAGILDVVPPDAPLVLAEHARRRRAHREHRAHVEDDGGRDQTQDDKHSRRRRDHPHRGHSTAVAGDVPAHERHRRRHRDTGGRARGGDESTVDSAAISLSDSAAVSLSDTAAVSITDTAAAEREYALPAALEPLLLDPEHPLYLLGVPPIVYSLAAALPQVERAYRTGDGVPYSAFGAELRFGIAALNRPGFTHELRRWVDALPDLAARLDAGGTALDAGCGFGWSTLALARAFPNATVIGVDLDQASVAEARANAAAAGLDPRRVRFETVDAAASVEGTVDLVTVFEALHDMGEPVRALASFRRALAPGGAVLVADEKVGDVFTAPSSDEERMQYAFSVLHCLPATMAESASVANGTVLRVPTVRRWAAEAGFGGFETLPVAHDFWRFYRLS</sequence>
<feature type="domain" description="Methyltransferase" evidence="2">
    <location>
        <begin position="281"/>
        <end position="403"/>
    </location>
</feature>
<feature type="region of interest" description="Disordered" evidence="1">
    <location>
        <begin position="91"/>
        <end position="162"/>
    </location>
</feature>
<comment type="caution">
    <text evidence="4">The sequence shown here is derived from an EMBL/GenBank/DDBJ whole genome shotgun (WGS) entry which is preliminary data.</text>
</comment>
<proteinExistence type="predicted"/>
<feature type="compositionally biased region" description="Basic residues" evidence="1">
    <location>
        <begin position="118"/>
        <end position="129"/>
    </location>
</feature>
<dbReference type="InterPro" id="IPR025714">
    <property type="entry name" value="Methyltranfer_dom"/>
</dbReference>
<protein>
    <submittedName>
        <fullName evidence="4">Class I SAM-dependent methyltransferase</fullName>
    </submittedName>
</protein>
<keyword evidence="4" id="KW-0489">Methyltransferase</keyword>
<dbReference type="Pfam" id="PF21320">
    <property type="entry name" value="WHD_Rv2258c"/>
    <property type="match status" value="1"/>
</dbReference>
<evidence type="ECO:0000313" key="4">
    <source>
        <dbReference type="EMBL" id="MCS5720111.1"/>
    </source>
</evidence>
<feature type="compositionally biased region" description="Basic and acidic residues" evidence="1">
    <location>
        <begin position="101"/>
        <end position="117"/>
    </location>
</feature>
<dbReference type="Gene3D" id="3.40.50.150">
    <property type="entry name" value="Vaccinia Virus protein VP39"/>
    <property type="match status" value="1"/>
</dbReference>
<feature type="compositionally biased region" description="Basic residues" evidence="1">
    <location>
        <begin position="91"/>
        <end position="100"/>
    </location>
</feature>
<dbReference type="GO" id="GO:0008168">
    <property type="term" value="F:methyltransferase activity"/>
    <property type="evidence" value="ECO:0007669"/>
    <property type="project" value="UniProtKB-KW"/>
</dbReference>
<dbReference type="Pfam" id="PF13847">
    <property type="entry name" value="Methyltransf_31"/>
    <property type="match status" value="1"/>
</dbReference>
<evidence type="ECO:0000256" key="1">
    <source>
        <dbReference type="SAM" id="MobiDB-lite"/>
    </source>
</evidence>
<reference evidence="4" key="1">
    <citation type="submission" date="2022-08" db="EMBL/GenBank/DDBJ databases">
        <authorList>
            <person name="Deng Y."/>
            <person name="Han X.-F."/>
            <person name="Zhang Y.-Q."/>
        </authorList>
    </citation>
    <scope>NUCLEOTIDE SEQUENCE</scope>
    <source>
        <strain evidence="4">CPCC 205763</strain>
    </source>
</reference>
<accession>A0ABT2GVE6</accession>
<dbReference type="EMBL" id="JANLCM010000002">
    <property type="protein sequence ID" value="MCS5720111.1"/>
    <property type="molecule type" value="Genomic_DNA"/>
</dbReference>
<dbReference type="GO" id="GO:0032259">
    <property type="term" value="P:methylation"/>
    <property type="evidence" value="ECO:0007669"/>
    <property type="project" value="UniProtKB-KW"/>
</dbReference>
<keyword evidence="5" id="KW-1185">Reference proteome</keyword>
<evidence type="ECO:0000313" key="5">
    <source>
        <dbReference type="Proteomes" id="UP001165584"/>
    </source>
</evidence>
<dbReference type="CDD" id="cd02440">
    <property type="entry name" value="AdoMet_MTases"/>
    <property type="match status" value="1"/>
</dbReference>
<organism evidence="4 5">
    <name type="scientific">Herbiconiux aconitum</name>
    <dbReference type="NCBI Taxonomy" id="2970913"/>
    <lineage>
        <taxon>Bacteria</taxon>
        <taxon>Bacillati</taxon>
        <taxon>Actinomycetota</taxon>
        <taxon>Actinomycetes</taxon>
        <taxon>Micrococcales</taxon>
        <taxon>Microbacteriaceae</taxon>
        <taxon>Herbiconiux</taxon>
    </lineage>
</organism>
<dbReference type="RefSeq" id="WP_259509947.1">
    <property type="nucleotide sequence ID" value="NZ_JANLCM010000002.1"/>
</dbReference>
<dbReference type="InterPro" id="IPR029063">
    <property type="entry name" value="SAM-dependent_MTases_sf"/>
</dbReference>
<feature type="compositionally biased region" description="Basic and acidic residues" evidence="1">
    <location>
        <begin position="149"/>
        <end position="158"/>
    </location>
</feature>
<evidence type="ECO:0000259" key="3">
    <source>
        <dbReference type="Pfam" id="PF21320"/>
    </source>
</evidence>
<dbReference type="InterPro" id="IPR053173">
    <property type="entry name" value="SAM-binding_MTase"/>
</dbReference>
<dbReference type="PANTHER" id="PTHR45128">
    <property type="entry name" value="METHYLTRANSFERASE TYPE 11"/>
    <property type="match status" value="1"/>
</dbReference>
<dbReference type="PANTHER" id="PTHR45128:SF2">
    <property type="entry name" value="METHYLTRANSFERASE DOMAIN-CONTAINING PROTEIN"/>
    <property type="match status" value="1"/>
</dbReference>